<evidence type="ECO:0000313" key="2">
    <source>
        <dbReference type="Proteomes" id="UP000254253"/>
    </source>
</evidence>
<dbReference type="GO" id="GO:0006974">
    <property type="term" value="P:DNA damage response"/>
    <property type="evidence" value="ECO:0007669"/>
    <property type="project" value="TreeGrafter"/>
</dbReference>
<sequence>MTYHYPTANNVYPDQPHKSYRLKRFRFWLRSVLHASQVKKFSRFANRHPELSELLKAYPNYSYPVIHRFLDKRFNAEQRLEIVCDNLTFLPQKFAQYHLPPLWVKPISFGEFIPDFEIRLNINEYQAMEGFWALELRQKSSRRLVYLLTFGKIEQSLLIGVIQGANTENAKDLVKFLTKQCHGLRPAYLLIEVMKLLAHTLGYQLLGIPHKYQNKSRFIQSKRYTVNYDTLFSESGGLLQEYWQLPLALNKDLTDVPSKKRSMYRKRFEMLDKLADVIQQTFPLPPSSSS</sequence>
<dbReference type="PANTHER" id="PTHR38785:SF1">
    <property type="entry name" value="HOMOLOG OF VIRK"/>
    <property type="match status" value="1"/>
</dbReference>
<protein>
    <submittedName>
        <fullName evidence="1">Protein of uncharacterized function (DUF535)</fullName>
    </submittedName>
</protein>
<dbReference type="EMBL" id="UFRN01000002">
    <property type="protein sequence ID" value="SUT92622.1"/>
    <property type="molecule type" value="Genomic_DNA"/>
</dbReference>
<name>A0A380TX67_ACTLI</name>
<dbReference type="RefSeq" id="WP_115590377.1">
    <property type="nucleotide sequence ID" value="NZ_UFRN01000002.1"/>
</dbReference>
<keyword evidence="2" id="KW-1185">Reference proteome</keyword>
<gene>
    <name evidence="1" type="ORF">NCTC4191_00887</name>
</gene>
<dbReference type="Pfam" id="PF04393">
    <property type="entry name" value="DUF535"/>
    <property type="match status" value="1"/>
</dbReference>
<reference evidence="1 2" key="1">
    <citation type="submission" date="2018-06" db="EMBL/GenBank/DDBJ databases">
        <authorList>
            <consortium name="Pathogen Informatics"/>
            <person name="Doyle S."/>
        </authorList>
    </citation>
    <scope>NUCLEOTIDE SEQUENCE [LARGE SCALE GENOMIC DNA]</scope>
    <source>
        <strain evidence="1 2">NCTC4191</strain>
    </source>
</reference>
<dbReference type="PANTHER" id="PTHR38785">
    <property type="entry name" value="HOMOLOG OF VIRK"/>
    <property type="match status" value="1"/>
</dbReference>
<dbReference type="Proteomes" id="UP000254253">
    <property type="component" value="Unassembled WGS sequence"/>
</dbReference>
<dbReference type="AlphaFoldDB" id="A0A380TX67"/>
<proteinExistence type="predicted"/>
<organism evidence="1 2">
    <name type="scientific">Actinobacillus lignieresii</name>
    <dbReference type="NCBI Taxonomy" id="720"/>
    <lineage>
        <taxon>Bacteria</taxon>
        <taxon>Pseudomonadati</taxon>
        <taxon>Pseudomonadota</taxon>
        <taxon>Gammaproteobacteria</taxon>
        <taxon>Pasteurellales</taxon>
        <taxon>Pasteurellaceae</taxon>
        <taxon>Actinobacillus</taxon>
    </lineage>
</organism>
<dbReference type="InterPro" id="IPR007488">
    <property type="entry name" value="DUF535"/>
</dbReference>
<accession>A0A380TX67</accession>
<evidence type="ECO:0000313" key="1">
    <source>
        <dbReference type="EMBL" id="SUT92622.1"/>
    </source>
</evidence>